<proteinExistence type="predicted"/>
<dbReference type="STRING" id="1470434.AZF00_11595"/>
<sequence>MIKIIDTGRNGESNKSLTSEYYRELCHRELLSSGQQLRAVLATLHKNKLAGFAEGGARHV</sequence>
<evidence type="ECO:0000313" key="1">
    <source>
        <dbReference type="EMBL" id="AMO68902.1"/>
    </source>
</evidence>
<dbReference type="RefSeq" id="WP_008249199.1">
    <property type="nucleotide sequence ID" value="NZ_CP014544.1"/>
</dbReference>
<gene>
    <name evidence="1" type="ORF">AZF00_11595</name>
</gene>
<accession>A0A127M6Q4</accession>
<dbReference type="KEGG" id="zal:AZF00_11595"/>
<protein>
    <submittedName>
        <fullName evidence="1">Uncharacterized protein</fullName>
    </submittedName>
</protein>
<organism evidence="1 2">
    <name type="scientific">Zhongshania aliphaticivorans</name>
    <dbReference type="NCBI Taxonomy" id="1470434"/>
    <lineage>
        <taxon>Bacteria</taxon>
        <taxon>Pseudomonadati</taxon>
        <taxon>Pseudomonadota</taxon>
        <taxon>Gammaproteobacteria</taxon>
        <taxon>Cellvibrionales</taxon>
        <taxon>Spongiibacteraceae</taxon>
        <taxon>Zhongshania</taxon>
    </lineage>
</organism>
<evidence type="ECO:0000313" key="2">
    <source>
        <dbReference type="Proteomes" id="UP000074119"/>
    </source>
</evidence>
<reference evidence="1 2" key="1">
    <citation type="submission" date="2015-12" db="EMBL/GenBank/DDBJ databases">
        <authorList>
            <person name="Shamseldin A."/>
            <person name="Moawad H."/>
            <person name="Abd El-Rahim W.M."/>
            <person name="Sadowsky M.J."/>
        </authorList>
    </citation>
    <scope>NUCLEOTIDE SEQUENCE [LARGE SCALE GENOMIC DNA]</scope>
    <source>
        <strain evidence="1 2">SM2</strain>
    </source>
</reference>
<dbReference type="Proteomes" id="UP000074119">
    <property type="component" value="Chromosome"/>
</dbReference>
<name>A0A127M6Q4_9GAMM</name>
<dbReference type="EMBL" id="CP014544">
    <property type="protein sequence ID" value="AMO68902.1"/>
    <property type="molecule type" value="Genomic_DNA"/>
</dbReference>
<dbReference type="AlphaFoldDB" id="A0A127M6Q4"/>